<accession>A0A9N9C4R5</accession>
<dbReference type="OrthoDB" id="2309623at2759"/>
<dbReference type="Pfam" id="PF12937">
    <property type="entry name" value="F-box-like"/>
    <property type="match status" value="1"/>
</dbReference>
<gene>
    <name evidence="2" type="ORF">CPELLU_LOCUS6513</name>
</gene>
<dbReference type="InterPro" id="IPR036047">
    <property type="entry name" value="F-box-like_dom_sf"/>
</dbReference>
<dbReference type="Gene3D" id="3.80.10.10">
    <property type="entry name" value="Ribonuclease Inhibitor"/>
    <property type="match status" value="1"/>
</dbReference>
<feature type="domain" description="F-box" evidence="1">
    <location>
        <begin position="4"/>
        <end position="47"/>
    </location>
</feature>
<dbReference type="EMBL" id="CAJVQA010004084">
    <property type="protein sequence ID" value="CAG8590662.1"/>
    <property type="molecule type" value="Genomic_DNA"/>
</dbReference>
<dbReference type="InterPro" id="IPR032675">
    <property type="entry name" value="LRR_dom_sf"/>
</dbReference>
<dbReference type="SUPFAM" id="SSF52047">
    <property type="entry name" value="RNI-like"/>
    <property type="match status" value="1"/>
</dbReference>
<protein>
    <submittedName>
        <fullName evidence="2">23680_t:CDS:1</fullName>
    </submittedName>
</protein>
<dbReference type="SUPFAM" id="SSF81383">
    <property type="entry name" value="F-box domain"/>
    <property type="match status" value="1"/>
</dbReference>
<dbReference type="CDD" id="cd09917">
    <property type="entry name" value="F-box_SF"/>
    <property type="match status" value="1"/>
</dbReference>
<dbReference type="InterPro" id="IPR001810">
    <property type="entry name" value="F-box_dom"/>
</dbReference>
<reference evidence="2" key="1">
    <citation type="submission" date="2021-06" db="EMBL/GenBank/DDBJ databases">
        <authorList>
            <person name="Kallberg Y."/>
            <person name="Tangrot J."/>
            <person name="Rosling A."/>
        </authorList>
    </citation>
    <scope>NUCLEOTIDE SEQUENCE</scope>
    <source>
        <strain evidence="2">FL966</strain>
    </source>
</reference>
<evidence type="ECO:0000313" key="3">
    <source>
        <dbReference type="Proteomes" id="UP000789759"/>
    </source>
</evidence>
<keyword evidence="3" id="KW-1185">Reference proteome</keyword>
<evidence type="ECO:0000259" key="1">
    <source>
        <dbReference type="Pfam" id="PF12937"/>
    </source>
</evidence>
<sequence>MATYLPSDCLSNIFSYLDTDASSLYSSLLVNRTWCLNVVPVLWRRTFYMTSHSNFSTKKRGQLVATYLTCMAVNEILNPILDEISPNATPISSTVVEKVPTPTFDYAEFLRGFDYYDVYQAIGIWYAYQTCDKKQLMKFDIFSKNVGDSEYCKLILTRELVKYIVSRSPTIDYLALDAERKIPPDYWSFSRFPGARNCLSYLRTFVCRGNSNKLDVYTSLAQWCNSIESITLYEIGDDDPKAEALSSLIQGQRRLRKFILWGGMSNQLPQIIHALTFHGFGLKYLEFRFCNFEQCQQPLDTIAMSCTEITTLKFIQCGDLQSNITPNLLNPIFPDLEVLDLQGTQIPSEALETIFKCANIDLRNINIEKTESRYSQIIESIANNCTNVTKIKARLTKDKMTQLSKLFQSCINLESLTLYGPLPDRLYIFTQDASDDILINLREIVPVTLKELALKTDCAFTASAIEIFLRDCHADLNRLEFISYGSVWQHLNVIKKYAKRRGLKIKEQVAGNYSELLMRDLGHIIVEFENLE</sequence>
<dbReference type="AlphaFoldDB" id="A0A9N9C4R5"/>
<comment type="caution">
    <text evidence="2">The sequence shown here is derived from an EMBL/GenBank/DDBJ whole genome shotgun (WGS) entry which is preliminary data.</text>
</comment>
<name>A0A9N9C4R5_9GLOM</name>
<evidence type="ECO:0000313" key="2">
    <source>
        <dbReference type="EMBL" id="CAG8590662.1"/>
    </source>
</evidence>
<organism evidence="2 3">
    <name type="scientific">Cetraspora pellucida</name>
    <dbReference type="NCBI Taxonomy" id="1433469"/>
    <lineage>
        <taxon>Eukaryota</taxon>
        <taxon>Fungi</taxon>
        <taxon>Fungi incertae sedis</taxon>
        <taxon>Mucoromycota</taxon>
        <taxon>Glomeromycotina</taxon>
        <taxon>Glomeromycetes</taxon>
        <taxon>Diversisporales</taxon>
        <taxon>Gigasporaceae</taxon>
        <taxon>Cetraspora</taxon>
    </lineage>
</organism>
<proteinExistence type="predicted"/>
<dbReference type="Proteomes" id="UP000789759">
    <property type="component" value="Unassembled WGS sequence"/>
</dbReference>